<reference evidence="1" key="1">
    <citation type="submission" date="2022-04" db="EMBL/GenBank/DDBJ databases">
        <title>Jade perch genome.</title>
        <authorList>
            <person name="Chao B."/>
        </authorList>
    </citation>
    <scope>NUCLEOTIDE SEQUENCE</scope>
    <source>
        <strain evidence="1">CB-2022</strain>
    </source>
</reference>
<protein>
    <submittedName>
        <fullName evidence="1">Uncharacterized protein</fullName>
    </submittedName>
</protein>
<accession>A0ACB8W169</accession>
<gene>
    <name evidence="1" type="ORF">L3Q82_013147</name>
</gene>
<sequence>MAHFYPQSLQLLVLITVLSECRGRSPATETFSAFQEGDVVLPCFDTNDKDLKCYRVVWVKYVKYATDVSQKVILSRPKLGKNQDAAHVKWEADENGQMSLFLTKLQKSDEGLYSCEIWEGWDRTFVRNISLRVKECKTLQPVKVAPSTLVNLTCPVDLTSGQQEPRNISWAMLRGGKKVYTEWPTKVEIDGTSLAIQSVSSTDSGWYSCEYMLGQTQRCFEINLLIQEKTTAVTTTAAVFSSVSEVILEARKEESSGAFIAIVASAFIGTAVIAALIGLFIYRRRTTQRVTHVTQRHRPGATIDALGVYETAHLTLSSDASENQQVNSLYQQFDDEALCTFHYK</sequence>
<evidence type="ECO:0000313" key="1">
    <source>
        <dbReference type="EMBL" id="KAI3360937.1"/>
    </source>
</evidence>
<proteinExistence type="predicted"/>
<name>A0ACB8W169_9TELE</name>
<evidence type="ECO:0000313" key="2">
    <source>
        <dbReference type="Proteomes" id="UP000831701"/>
    </source>
</evidence>
<keyword evidence="2" id="KW-1185">Reference proteome</keyword>
<organism evidence="1 2">
    <name type="scientific">Scortum barcoo</name>
    <name type="common">barcoo grunter</name>
    <dbReference type="NCBI Taxonomy" id="214431"/>
    <lineage>
        <taxon>Eukaryota</taxon>
        <taxon>Metazoa</taxon>
        <taxon>Chordata</taxon>
        <taxon>Craniata</taxon>
        <taxon>Vertebrata</taxon>
        <taxon>Euteleostomi</taxon>
        <taxon>Actinopterygii</taxon>
        <taxon>Neopterygii</taxon>
        <taxon>Teleostei</taxon>
        <taxon>Neoteleostei</taxon>
        <taxon>Acanthomorphata</taxon>
        <taxon>Eupercaria</taxon>
        <taxon>Centrarchiformes</taxon>
        <taxon>Terapontoidei</taxon>
        <taxon>Terapontidae</taxon>
        <taxon>Scortum</taxon>
    </lineage>
</organism>
<comment type="caution">
    <text evidence="1">The sequence shown here is derived from an EMBL/GenBank/DDBJ whole genome shotgun (WGS) entry which is preliminary data.</text>
</comment>
<dbReference type="EMBL" id="CM041546">
    <property type="protein sequence ID" value="KAI3360937.1"/>
    <property type="molecule type" value="Genomic_DNA"/>
</dbReference>
<dbReference type="Proteomes" id="UP000831701">
    <property type="component" value="Chromosome 16"/>
</dbReference>